<protein>
    <submittedName>
        <fullName evidence="2">CaiB/BaiF CoA-transferase family protein</fullName>
    </submittedName>
</protein>
<dbReference type="PANTHER" id="PTHR48207">
    <property type="entry name" value="SUCCINATE--HYDROXYMETHYLGLUTARATE COA-TRANSFERASE"/>
    <property type="match status" value="1"/>
</dbReference>
<keyword evidence="1" id="KW-0808">Transferase</keyword>
<dbReference type="RefSeq" id="WP_304574238.1">
    <property type="nucleotide sequence ID" value="NZ_JAUQOO010000002.1"/>
</dbReference>
<name>A0ABT9CKW0_9PSED</name>
<keyword evidence="3" id="KW-1185">Reference proteome</keyword>
<dbReference type="InterPro" id="IPR003673">
    <property type="entry name" value="CoA-Trfase_fam_III"/>
</dbReference>
<accession>A0ABT9CKW0</accession>
<dbReference type="InterPro" id="IPR023606">
    <property type="entry name" value="CoA-Trfase_III_dom_1_sf"/>
</dbReference>
<evidence type="ECO:0000256" key="1">
    <source>
        <dbReference type="ARBA" id="ARBA00022679"/>
    </source>
</evidence>
<sequence length="406" mass="43726">MGALSHIRVLDLSRVLAGPWAGQILADLGADVIKVERPGNGDDTRSWGPPFLKDPAGENTSEAAYYLSANRNKQSVTIDFTRPQGQKLVRELAARSDILIENFKVGGLAAYGLDYEALKAINPRLIYCSITGFGQSGPYARRAGYDFMIQGLGGLMSLTGRPEGESGAGPVKVGVALTDILTGLYSTSAILAALAYRDQSGVGQYIDMALLDVQVACLANQAMNYLTTGTAPRRLGNAHPNIVPYQDFPTADGDFILTVGNDSQFRKFAEVAGQAQWADDPRFLTNKLRVTNRAELIPLIRQATVFKTTAQWVEELEAAGVPCGPINDLAQVFEDPQVRARGLAIDMPHALGGNVAQVASPIRLSETPVEYRRAPPLLGEHTDEVLHNILGLKVEDVMALREAGVL</sequence>
<gene>
    <name evidence="2" type="ORF">Q6A51_04945</name>
</gene>
<evidence type="ECO:0000313" key="3">
    <source>
        <dbReference type="Proteomes" id="UP001223016"/>
    </source>
</evidence>
<dbReference type="Proteomes" id="UP001223016">
    <property type="component" value="Unassembled WGS sequence"/>
</dbReference>
<dbReference type="Gene3D" id="3.40.50.10540">
    <property type="entry name" value="Crotonobetainyl-coa:carnitine coa-transferase, domain 1"/>
    <property type="match status" value="1"/>
</dbReference>
<reference evidence="2 3" key="1">
    <citation type="submission" date="2023-07" db="EMBL/GenBank/DDBJ databases">
        <title>Identification of four novel Pseudomonas species associated with bacterial leaf spot of cucurbits.</title>
        <authorList>
            <person name="Fullem K.R."/>
        </authorList>
    </citation>
    <scope>NUCLEOTIDE SEQUENCE [LARGE SCALE GENOMIC DNA]</scope>
    <source>
        <strain evidence="2 3">KFB 138</strain>
    </source>
</reference>
<comment type="caution">
    <text evidence="2">The sequence shown here is derived from an EMBL/GenBank/DDBJ whole genome shotgun (WGS) entry which is preliminary data.</text>
</comment>
<dbReference type="InterPro" id="IPR044855">
    <property type="entry name" value="CoA-Trfase_III_dom3_sf"/>
</dbReference>
<dbReference type="Pfam" id="PF02515">
    <property type="entry name" value="CoA_transf_3"/>
    <property type="match status" value="1"/>
</dbReference>
<dbReference type="InterPro" id="IPR050483">
    <property type="entry name" value="CoA-transferase_III_domain"/>
</dbReference>
<dbReference type="EMBL" id="JAUQOO010000002">
    <property type="protein sequence ID" value="MDO7926116.1"/>
    <property type="molecule type" value="Genomic_DNA"/>
</dbReference>
<dbReference type="PANTHER" id="PTHR48207:SF3">
    <property type="entry name" value="SUCCINATE--HYDROXYMETHYLGLUTARATE COA-TRANSFERASE"/>
    <property type="match status" value="1"/>
</dbReference>
<evidence type="ECO:0000313" key="2">
    <source>
        <dbReference type="EMBL" id="MDO7926116.1"/>
    </source>
</evidence>
<proteinExistence type="predicted"/>
<dbReference type="SUPFAM" id="SSF89796">
    <property type="entry name" value="CoA-transferase family III (CaiB/BaiF)"/>
    <property type="match status" value="1"/>
</dbReference>
<organism evidence="2 3">
    <name type="scientific">Pseudomonas serbiensis</name>
    <dbReference type="NCBI Taxonomy" id="3064350"/>
    <lineage>
        <taxon>Bacteria</taxon>
        <taxon>Pseudomonadati</taxon>
        <taxon>Pseudomonadota</taxon>
        <taxon>Gammaproteobacteria</taxon>
        <taxon>Pseudomonadales</taxon>
        <taxon>Pseudomonadaceae</taxon>
        <taxon>Pseudomonas</taxon>
    </lineage>
</organism>
<dbReference type="Gene3D" id="3.30.1540.10">
    <property type="entry name" value="formyl-coa transferase, domain 3"/>
    <property type="match status" value="1"/>
</dbReference>